<proteinExistence type="predicted"/>
<organism evidence="1 2">
    <name type="scientific">Pseudomonas triclosanedens</name>
    <dbReference type="NCBI Taxonomy" id="2961893"/>
    <lineage>
        <taxon>Bacteria</taxon>
        <taxon>Pseudomonadati</taxon>
        <taxon>Pseudomonadota</taxon>
        <taxon>Gammaproteobacteria</taxon>
        <taxon>Pseudomonadales</taxon>
        <taxon>Pseudomonadaceae</taxon>
        <taxon>Pseudomonas</taxon>
    </lineage>
</organism>
<dbReference type="Proteomes" id="UP001163624">
    <property type="component" value="Chromosome"/>
</dbReference>
<sequence>MGEPCQLYLRVAISRERLDEFLRSEAGAATEFEDLRQWLQDHRKWRTPFTWPELCELGEGTCAAAWITGWRGHLRSPACNHYDEATQTWTLAVLEFADSLDWIVGGINVLRRIADFKDLPGTDLLLLYEYLFEQGEVVAAVELTIGHSRILPGEPAPGMLTEANRAMNALLRAMDVSGRYNVQRISDETPDRVPE</sequence>
<accession>A0ABY6ZUV0</accession>
<gene>
    <name evidence="1" type="ORF">OU419_22690</name>
</gene>
<protein>
    <submittedName>
        <fullName evidence="1">Uncharacterized protein</fullName>
    </submittedName>
</protein>
<dbReference type="RefSeq" id="WP_254470508.1">
    <property type="nucleotide sequence ID" value="NZ_CP113432.1"/>
</dbReference>
<evidence type="ECO:0000313" key="2">
    <source>
        <dbReference type="Proteomes" id="UP001163624"/>
    </source>
</evidence>
<reference evidence="1" key="1">
    <citation type="submission" date="2022-11" db="EMBL/GenBank/DDBJ databases">
        <title>Pseudomonas triclosanedens sp. nov., a triclosan degrader isolated from activated sludge.</title>
        <authorList>
            <person name="Yin Y."/>
            <person name="Lu Z."/>
        </authorList>
    </citation>
    <scope>NUCLEOTIDE SEQUENCE</scope>
    <source>
        <strain evidence="1">ZM23</strain>
    </source>
</reference>
<keyword evidence="2" id="KW-1185">Reference proteome</keyword>
<dbReference type="EMBL" id="CP113432">
    <property type="protein sequence ID" value="WAI48538.1"/>
    <property type="molecule type" value="Genomic_DNA"/>
</dbReference>
<name>A0ABY6ZUV0_9PSED</name>
<evidence type="ECO:0000313" key="1">
    <source>
        <dbReference type="EMBL" id="WAI48538.1"/>
    </source>
</evidence>